<organism evidence="2">
    <name type="scientific">Aspergillus arachidicola</name>
    <dbReference type="NCBI Taxonomy" id="656916"/>
    <lineage>
        <taxon>Eukaryota</taxon>
        <taxon>Fungi</taxon>
        <taxon>Dikarya</taxon>
        <taxon>Ascomycota</taxon>
        <taxon>Pezizomycotina</taxon>
        <taxon>Eurotiomycetes</taxon>
        <taxon>Eurotiomycetidae</taxon>
        <taxon>Eurotiales</taxon>
        <taxon>Aspergillaceae</taxon>
        <taxon>Aspergillus</taxon>
        <taxon>Aspergillus subgen. Circumdati</taxon>
    </lineage>
</organism>
<evidence type="ECO:0000313" key="2">
    <source>
        <dbReference type="EMBL" id="KAE8336419.1"/>
    </source>
</evidence>
<dbReference type="Proteomes" id="UP000325558">
    <property type="component" value="Unassembled WGS sequence"/>
</dbReference>
<keyword evidence="1" id="KW-0812">Transmembrane</keyword>
<evidence type="ECO:0000256" key="1">
    <source>
        <dbReference type="SAM" id="Phobius"/>
    </source>
</evidence>
<feature type="transmembrane region" description="Helical" evidence="1">
    <location>
        <begin position="21"/>
        <end position="49"/>
    </location>
</feature>
<feature type="transmembrane region" description="Helical" evidence="1">
    <location>
        <begin position="61"/>
        <end position="78"/>
    </location>
</feature>
<accession>A0A5N6XW33</accession>
<feature type="transmembrane region" description="Helical" evidence="1">
    <location>
        <begin position="90"/>
        <end position="113"/>
    </location>
</feature>
<gene>
    <name evidence="2" type="ORF">BDV24DRAFT_111264</name>
</gene>
<proteinExistence type="predicted"/>
<name>A0A5N6XW33_9EURO</name>
<keyword evidence="1" id="KW-0472">Membrane</keyword>
<dbReference type="AlphaFoldDB" id="A0A5N6XW33"/>
<protein>
    <submittedName>
        <fullName evidence="2">Uncharacterized protein</fullName>
    </submittedName>
</protein>
<keyword evidence="1" id="KW-1133">Transmembrane helix</keyword>
<sequence length="123" mass="14540">MYHVAYGLSLKLKSSHEVIIMRLPVAFASTLISFSSFLLSIYFISFFPFPLFPSTFRPTISWWRSPLSAILATWYVLYDSEWHIRKAMHVSHFVLLYLFHFLTVLVFLHLYALRQPIRSHLLS</sequence>
<dbReference type="EMBL" id="ML737195">
    <property type="protein sequence ID" value="KAE8336419.1"/>
    <property type="molecule type" value="Genomic_DNA"/>
</dbReference>
<reference evidence="2" key="1">
    <citation type="submission" date="2019-04" db="EMBL/GenBank/DDBJ databases">
        <title>Friends and foes A comparative genomics study of 23 Aspergillus species from section Flavi.</title>
        <authorList>
            <consortium name="DOE Joint Genome Institute"/>
            <person name="Kjaerbolling I."/>
            <person name="Vesth T."/>
            <person name="Frisvad J.C."/>
            <person name="Nybo J.L."/>
            <person name="Theobald S."/>
            <person name="Kildgaard S."/>
            <person name="Isbrandt T."/>
            <person name="Kuo A."/>
            <person name="Sato A."/>
            <person name="Lyhne E.K."/>
            <person name="Kogle M.E."/>
            <person name="Wiebenga A."/>
            <person name="Kun R.S."/>
            <person name="Lubbers R.J."/>
            <person name="Makela M.R."/>
            <person name="Barry K."/>
            <person name="Chovatia M."/>
            <person name="Clum A."/>
            <person name="Daum C."/>
            <person name="Haridas S."/>
            <person name="He G."/>
            <person name="LaButti K."/>
            <person name="Lipzen A."/>
            <person name="Mondo S."/>
            <person name="Riley R."/>
            <person name="Salamov A."/>
            <person name="Simmons B.A."/>
            <person name="Magnuson J.K."/>
            <person name="Henrissat B."/>
            <person name="Mortensen U.H."/>
            <person name="Larsen T.O."/>
            <person name="Devries R.P."/>
            <person name="Grigoriev I.V."/>
            <person name="Machida M."/>
            <person name="Baker S.E."/>
            <person name="Andersen M.R."/>
        </authorList>
    </citation>
    <scope>NUCLEOTIDE SEQUENCE</scope>
    <source>
        <strain evidence="2">CBS 117612</strain>
    </source>
</reference>